<dbReference type="CDD" id="cd02440">
    <property type="entry name" value="AdoMet_MTases"/>
    <property type="match status" value="1"/>
</dbReference>
<evidence type="ECO:0000256" key="3">
    <source>
        <dbReference type="ARBA" id="ARBA00022691"/>
    </source>
</evidence>
<dbReference type="Pfam" id="PF05958">
    <property type="entry name" value="tRNA_U5-meth_tr"/>
    <property type="match status" value="1"/>
</dbReference>
<dbReference type="AlphaFoldDB" id="A0A7R9EQJ4"/>
<evidence type="ECO:0000256" key="6">
    <source>
        <dbReference type="PROSITE-ProRule" id="PRU01024"/>
    </source>
</evidence>
<dbReference type="GO" id="GO:0006396">
    <property type="term" value="P:RNA processing"/>
    <property type="evidence" value="ECO:0007669"/>
    <property type="project" value="InterPro"/>
</dbReference>
<dbReference type="Gene3D" id="3.40.50.1000">
    <property type="entry name" value="HAD superfamily/HAD-like"/>
    <property type="match status" value="1"/>
</dbReference>
<evidence type="ECO:0000256" key="5">
    <source>
        <dbReference type="ARBA" id="ARBA00047278"/>
    </source>
</evidence>
<dbReference type="GO" id="GO:0016791">
    <property type="term" value="F:phosphatase activity"/>
    <property type="evidence" value="ECO:0007669"/>
    <property type="project" value="InterPro"/>
</dbReference>
<evidence type="ECO:0000256" key="1">
    <source>
        <dbReference type="ARBA" id="ARBA00022603"/>
    </source>
</evidence>
<dbReference type="InterPro" id="IPR030391">
    <property type="entry name" value="MeTrfase_TrmA_CS"/>
</dbReference>
<comment type="similarity">
    <text evidence="6">Belongs to the class I-like SAM-binding methyltransferase superfamily. RNA M5U methyltransferase family.</text>
</comment>
<comment type="catalytic activity">
    <reaction evidence="5">
        <text>uridine(54) in tRNA + S-adenosyl-L-methionine = 5-methyluridine(54) in tRNA + S-adenosyl-L-homocysteine + H(+)</text>
        <dbReference type="Rhea" id="RHEA:42712"/>
        <dbReference type="Rhea" id="RHEA-COMP:10167"/>
        <dbReference type="Rhea" id="RHEA-COMP:10193"/>
        <dbReference type="ChEBI" id="CHEBI:15378"/>
        <dbReference type="ChEBI" id="CHEBI:57856"/>
        <dbReference type="ChEBI" id="CHEBI:59789"/>
        <dbReference type="ChEBI" id="CHEBI:65315"/>
        <dbReference type="ChEBI" id="CHEBI:74447"/>
        <dbReference type="EC" id="2.1.1.35"/>
    </reaction>
    <physiologicalReaction direction="left-to-right" evidence="5">
        <dbReference type="Rhea" id="RHEA:42713"/>
    </physiologicalReaction>
</comment>
<dbReference type="PANTHER" id="PTHR45904:SF1">
    <property type="entry name" value="TRNA (URACIL-5-)-METHYLTRANSFERASE HOMOLOG B"/>
    <property type="match status" value="1"/>
</dbReference>
<dbReference type="EMBL" id="OD564716">
    <property type="protein sequence ID" value="CAD7439545.1"/>
    <property type="molecule type" value="Genomic_DNA"/>
</dbReference>
<evidence type="ECO:0000313" key="7">
    <source>
        <dbReference type="EMBL" id="CAD7439545.1"/>
    </source>
</evidence>
<keyword evidence="3 6" id="KW-0949">S-adenosyl-L-methionine</keyword>
<keyword evidence="2 6" id="KW-0808">Transferase</keyword>
<dbReference type="EC" id="2.1.1.35" evidence="4"/>
<dbReference type="GO" id="GO:0032259">
    <property type="term" value="P:methylation"/>
    <property type="evidence" value="ECO:0007669"/>
    <property type="project" value="UniProtKB-KW"/>
</dbReference>
<feature type="active site" description="Nucleophile" evidence="6">
    <location>
        <position position="500"/>
    </location>
</feature>
<dbReference type="Gene3D" id="2.40.50.1070">
    <property type="match status" value="1"/>
</dbReference>
<proteinExistence type="inferred from homology"/>
<dbReference type="Gene3D" id="3.40.50.150">
    <property type="entry name" value="Vaccinia Virus protein VP39"/>
    <property type="match status" value="1"/>
</dbReference>
<dbReference type="PROSITE" id="PS51687">
    <property type="entry name" value="SAM_MT_RNA_M5U"/>
    <property type="match status" value="1"/>
</dbReference>
<reference evidence="7" key="1">
    <citation type="submission" date="2020-11" db="EMBL/GenBank/DDBJ databases">
        <authorList>
            <person name="Tran Van P."/>
        </authorList>
    </citation>
    <scope>NUCLEOTIDE SEQUENCE</scope>
</reference>
<dbReference type="GO" id="GO:0030697">
    <property type="term" value="F:tRNA (uracil(54)-C5)-methyltransferase activity, S-adenosyl methionine-dependent"/>
    <property type="evidence" value="ECO:0007669"/>
    <property type="project" value="UniProtKB-EC"/>
</dbReference>
<evidence type="ECO:0000256" key="4">
    <source>
        <dbReference type="ARBA" id="ARBA00033763"/>
    </source>
</evidence>
<dbReference type="SUPFAM" id="SSF56784">
    <property type="entry name" value="HAD-like"/>
    <property type="match status" value="1"/>
</dbReference>
<dbReference type="InterPro" id="IPR010280">
    <property type="entry name" value="U5_MeTrfase_fam"/>
</dbReference>
<feature type="binding site" evidence="6">
    <location>
        <position position="422"/>
    </location>
    <ligand>
        <name>S-adenosyl-L-methionine</name>
        <dbReference type="ChEBI" id="CHEBI:59789"/>
    </ligand>
</feature>
<feature type="binding site" evidence="6">
    <location>
        <position position="372"/>
    </location>
    <ligand>
        <name>S-adenosyl-L-methionine</name>
        <dbReference type="ChEBI" id="CHEBI:59789"/>
    </ligand>
</feature>
<evidence type="ECO:0000256" key="2">
    <source>
        <dbReference type="ARBA" id="ARBA00022679"/>
    </source>
</evidence>
<dbReference type="InterPro" id="IPR029063">
    <property type="entry name" value="SAM-dependent_MTases_sf"/>
</dbReference>
<dbReference type="InterPro" id="IPR036412">
    <property type="entry name" value="HAD-like_sf"/>
</dbReference>
<dbReference type="InterPro" id="IPR045850">
    <property type="entry name" value="TRM2_met"/>
</dbReference>
<organism evidence="7">
    <name type="scientific">Timema bartmani</name>
    <dbReference type="NCBI Taxonomy" id="61472"/>
    <lineage>
        <taxon>Eukaryota</taxon>
        <taxon>Metazoa</taxon>
        <taxon>Ecdysozoa</taxon>
        <taxon>Arthropoda</taxon>
        <taxon>Hexapoda</taxon>
        <taxon>Insecta</taxon>
        <taxon>Pterygota</taxon>
        <taxon>Neoptera</taxon>
        <taxon>Polyneoptera</taxon>
        <taxon>Phasmatodea</taxon>
        <taxon>Timematodea</taxon>
        <taxon>Timematoidea</taxon>
        <taxon>Timematidae</taxon>
        <taxon>Timema</taxon>
    </lineage>
</organism>
<dbReference type="GO" id="GO:0003723">
    <property type="term" value="F:RNA binding"/>
    <property type="evidence" value="ECO:0007669"/>
    <property type="project" value="TreeGrafter"/>
</dbReference>
<comment type="caution">
    <text evidence="6">Lacks conserved residue(s) required for the propagation of feature annotation.</text>
</comment>
<dbReference type="SUPFAM" id="SSF53335">
    <property type="entry name" value="S-adenosyl-L-methionine-dependent methyltransferases"/>
    <property type="match status" value="1"/>
</dbReference>
<protein>
    <recommendedName>
        <fullName evidence="4">tRNA (uracil(54)-C(5))-methyltransferase</fullName>
        <ecNumber evidence="4">2.1.1.35</ecNumber>
    </recommendedName>
</protein>
<dbReference type="InterPro" id="IPR023214">
    <property type="entry name" value="HAD_sf"/>
</dbReference>
<sequence>MSQEAKDACVATGNYMPYERLVFRSMRDKGVTRAQIRAVVESIPSVPGLEDVLRFLENSGAEVIFISDANSVFIQDWLDAHKLSHTVRRIFTNPAHYDKDGCLQVEDYHVQDTCQLSTHNLCKGRILEETVHRASSIGLSHVPALRFGFTCQPELVQSPIVTPENQHERLADVVTPLWRLPYEEQLQHKYKWALSVPLTEEYRNKDEFNIRTGVDGNPKTVGFFIGSPAKGSTVCVRGTNLINIKQSHTQAAQAYEDYIRISDLPACHDLYDGGHWRSFIVRSTSSGKLMATSVFHPQNMEHAAVEEEALKLREYFVHGAGAHINLSSLYFQARNVRCTNEVAPLTLLHGDTHLVEDLSGFAFRISPDSFFQVNSQAASILYETALKLANLTYTTTLLDVCCGTGTIGILASRYVRGVVGIDIVRDAVKDAEHNATLNHVSNAEFISGRAEKVVPEVIRGLGMSSEIVAVVNPGRSGLHESVIHALCETKQIQRLIYISCKADNANTLQNFVQLCHEGNFTLRKVSPVDLFPHTTHTELVLLFKR</sequence>
<feature type="binding site" evidence="6">
    <location>
        <position position="472"/>
    </location>
    <ligand>
        <name>S-adenosyl-L-methionine</name>
        <dbReference type="ChEBI" id="CHEBI:59789"/>
    </ligand>
</feature>
<keyword evidence="1 6" id="KW-0489">Methyltransferase</keyword>
<dbReference type="Pfam" id="PF06888">
    <property type="entry name" value="Put_Phosphatase"/>
    <property type="match status" value="1"/>
</dbReference>
<gene>
    <name evidence="7" type="ORF">TBIB3V08_LOCUS2106</name>
</gene>
<accession>A0A7R9EQJ4</accession>
<dbReference type="PROSITE" id="PS01231">
    <property type="entry name" value="TRMA_2"/>
    <property type="match status" value="1"/>
</dbReference>
<dbReference type="InterPro" id="IPR016965">
    <property type="entry name" value="Pase_PHOSPHO-typ"/>
</dbReference>
<dbReference type="PANTHER" id="PTHR45904">
    <property type="entry name" value="TRNA (URACIL-5-)-METHYLTRANSFERASE"/>
    <property type="match status" value="1"/>
</dbReference>
<name>A0A7R9EQJ4_9NEOP</name>